<dbReference type="RefSeq" id="WP_381256578.1">
    <property type="nucleotide sequence ID" value="NZ_JBHTBI010000016.1"/>
</dbReference>
<evidence type="ECO:0000256" key="2">
    <source>
        <dbReference type="ARBA" id="ARBA00023239"/>
    </source>
</evidence>
<dbReference type="InterPro" id="IPR008929">
    <property type="entry name" value="Chondroitin_lyas"/>
</dbReference>
<dbReference type="Pfam" id="PF00041">
    <property type="entry name" value="fn3"/>
    <property type="match status" value="1"/>
</dbReference>
<keyword evidence="4" id="KW-0624">Polysaccharide degradation</keyword>
<keyword evidence="3" id="KW-0378">Hydrolase</keyword>
<evidence type="ECO:0000256" key="3">
    <source>
        <dbReference type="ARBA" id="ARBA00023295"/>
    </source>
</evidence>
<dbReference type="InterPro" id="IPR008397">
    <property type="entry name" value="Alginate_lyase_dom"/>
</dbReference>
<accession>A0ABW2VAY7</accession>
<dbReference type="SUPFAM" id="SSF49313">
    <property type="entry name" value="Cadherin-like"/>
    <property type="match status" value="1"/>
</dbReference>
<dbReference type="PROSITE" id="PS50853">
    <property type="entry name" value="FN3"/>
    <property type="match status" value="1"/>
</dbReference>
<sequence>MTIHATSRRGFLGGAAALLLVSGASGLLVPGTARADDDSTELRAFTHPGLLHSASDLARMKAAVAAKESPVYDGYLALAAHARSSATYTVQNTGQITSWGRGPANYQSQAVADSAAAYQNALIWSVTGDRAHADKARDILNAWSASLTAVTGADGPLGAGLQAFKFVNAAELLRHSDYDGWADADIARCEESFLRVWYPAISGYMLYANGNWDLTSVQSILAIGVFCEERTLVEDALRFAAAGAGNGSVPHRIVTDAGQGQESGRDQGHEQLAVGLLADAAQVAWNQGVDLYGHLDNRILANVEYAARYNLGNDVPFTPDLDRTGKYIKKTVSATGRGTLPPIYEMAYAHYAGVRGLDTPYTKAAVFRGTGGARVVEGSNDDLPSWGTFAYAGATAPSATTPTPPAGVTAVGEDDSITVSWLPSAGASGYTVLRATSPEEEYEWVSTRVDKPTYTDSDVHPGRTYYYTVTATNSQGESGSSARTAATAGLPEPWSAQDVGDVKSPGSAAFDGERFVLEASGTADTYRLVHLPLRGDGTVTARVVWPLSSQYSKIGVTVRDSLDADAVYASMLIQGLPLHTWSGVWTVRPQAGADVSATGSTPVPPSQQQAITTAASFPISDLGALPESATPLEAPYVEGAGDGYRLRMPYWVRVTRKGSRCTGAISPDGVRWTEVGSTEVELGRTVYAGLALTSCLGVDADYVETGTGAFDNVSVVASTGADWCTPRPQRTAADLRASTGADAVELAWTDPDLSARYKVLRATDADGPYETIAAGVGPVGFGTRIRYADATGIPGTTYHYVVARSNCGGRGPLSEPAAAQMPTPLVPELTSATTVFANQGVAFRHLLRAAHEPIRFTADGLPDGLRVDKRTGVISGTSTETGEFTVTTTAGNAAGDATGTLTLTVGTPPPDPWAYGDLGDVVLDDRAFGTFGVAAIRTPGITAYEDGTFVVRGAGTDLNVNGQGMTAQFVRRPVSGDCAITARLVSRAGAVTADRVGLLMAKSLSPFDQAAGAIVTSGGTSAAGTPQLMLRKTVAGASAFTGAVGTTGLPCLLRLTRTGTAFAAAVSTDDGATWTSLAAGELPGFGDAPYYVGLVVCSRAPLAHSTSHFEEVSITPT</sequence>
<reference evidence="7" key="1">
    <citation type="journal article" date="2019" name="Int. J. Syst. Evol. Microbiol.">
        <title>The Global Catalogue of Microorganisms (GCM) 10K type strain sequencing project: providing services to taxonomists for standard genome sequencing and annotation.</title>
        <authorList>
            <consortium name="The Broad Institute Genomics Platform"/>
            <consortium name="The Broad Institute Genome Sequencing Center for Infectious Disease"/>
            <person name="Wu L."/>
            <person name="Ma J."/>
        </authorList>
    </citation>
    <scope>NUCLEOTIDE SEQUENCE [LARGE SCALE GENOMIC DNA]</scope>
    <source>
        <strain evidence="7">CGMCC 4.7198</strain>
    </source>
</reference>
<organism evidence="6 7">
    <name type="scientific">Streptomyces lutosisoli</name>
    <dbReference type="NCBI Taxonomy" id="2665721"/>
    <lineage>
        <taxon>Bacteria</taxon>
        <taxon>Bacillati</taxon>
        <taxon>Actinomycetota</taxon>
        <taxon>Actinomycetes</taxon>
        <taxon>Kitasatosporales</taxon>
        <taxon>Streptomycetaceae</taxon>
        <taxon>Streptomyces</taxon>
    </lineage>
</organism>
<dbReference type="Pfam" id="PF05426">
    <property type="entry name" value="Alginate_lyase"/>
    <property type="match status" value="1"/>
</dbReference>
<dbReference type="PROSITE" id="PS51318">
    <property type="entry name" value="TAT"/>
    <property type="match status" value="1"/>
</dbReference>
<proteinExistence type="predicted"/>
<name>A0ABW2VAY7_9ACTN</name>
<evidence type="ECO:0000256" key="4">
    <source>
        <dbReference type="ARBA" id="ARBA00023326"/>
    </source>
</evidence>
<keyword evidence="7" id="KW-1185">Reference proteome</keyword>
<keyword evidence="4" id="KW-0119">Carbohydrate metabolism</keyword>
<dbReference type="GO" id="GO:0016829">
    <property type="term" value="F:lyase activity"/>
    <property type="evidence" value="ECO:0007669"/>
    <property type="project" value="UniProtKB-KW"/>
</dbReference>
<dbReference type="InterPro" id="IPR015919">
    <property type="entry name" value="Cadherin-like_sf"/>
</dbReference>
<dbReference type="SMART" id="SM00060">
    <property type="entry name" value="FN3"/>
    <property type="match status" value="2"/>
</dbReference>
<evidence type="ECO:0000259" key="5">
    <source>
        <dbReference type="PROSITE" id="PS50853"/>
    </source>
</evidence>
<dbReference type="Pfam" id="PF05345">
    <property type="entry name" value="He_PIG"/>
    <property type="match status" value="1"/>
</dbReference>
<dbReference type="Gene3D" id="2.60.40.10">
    <property type="entry name" value="Immunoglobulins"/>
    <property type="match status" value="3"/>
</dbReference>
<comment type="caution">
    <text evidence="6">The sequence shown here is derived from an EMBL/GenBank/DDBJ whole genome shotgun (WGS) entry which is preliminary data.</text>
</comment>
<dbReference type="Gene3D" id="2.60.120.200">
    <property type="match status" value="2"/>
</dbReference>
<dbReference type="InterPro" id="IPR003961">
    <property type="entry name" value="FN3_dom"/>
</dbReference>
<protein>
    <submittedName>
        <fullName evidence="6">Alginate lyase family protein</fullName>
    </submittedName>
</protein>
<dbReference type="InterPro" id="IPR006311">
    <property type="entry name" value="TAT_signal"/>
</dbReference>
<evidence type="ECO:0000313" key="7">
    <source>
        <dbReference type="Proteomes" id="UP001596957"/>
    </source>
</evidence>
<keyword evidence="3" id="KW-0326">Glycosidase</keyword>
<dbReference type="EMBL" id="JBHTEC010000001">
    <property type="protein sequence ID" value="MFD0280289.1"/>
    <property type="molecule type" value="Genomic_DNA"/>
</dbReference>
<dbReference type="Proteomes" id="UP001596957">
    <property type="component" value="Unassembled WGS sequence"/>
</dbReference>
<keyword evidence="2 6" id="KW-0456">Lyase</keyword>
<evidence type="ECO:0000256" key="1">
    <source>
        <dbReference type="ARBA" id="ARBA00022729"/>
    </source>
</evidence>
<feature type="domain" description="Fibronectin type-III" evidence="5">
    <location>
        <begin position="401"/>
        <end position="493"/>
    </location>
</feature>
<keyword evidence="1" id="KW-0732">Signal</keyword>
<gene>
    <name evidence="6" type="ORF">ACFQZP_01150</name>
</gene>
<dbReference type="InterPro" id="IPR036116">
    <property type="entry name" value="FN3_sf"/>
</dbReference>
<dbReference type="SUPFAM" id="SSF49265">
    <property type="entry name" value="Fibronectin type III"/>
    <property type="match status" value="2"/>
</dbReference>
<dbReference type="CDD" id="cd00063">
    <property type="entry name" value="FN3"/>
    <property type="match status" value="1"/>
</dbReference>
<dbReference type="InterPro" id="IPR013783">
    <property type="entry name" value="Ig-like_fold"/>
</dbReference>
<dbReference type="SUPFAM" id="SSF48230">
    <property type="entry name" value="Chondroitin AC/alginate lyase"/>
    <property type="match status" value="1"/>
</dbReference>
<evidence type="ECO:0000313" key="6">
    <source>
        <dbReference type="EMBL" id="MFD0280289.1"/>
    </source>
</evidence>
<dbReference type="Gene3D" id="1.50.10.100">
    <property type="entry name" value="Chondroitin AC/alginate lyase"/>
    <property type="match status" value="1"/>
</dbReference>